<comment type="caution">
    <text evidence="1">The sequence shown here is derived from an EMBL/GenBank/DDBJ whole genome shotgun (WGS) entry which is preliminary data.</text>
</comment>
<evidence type="ECO:0000313" key="2">
    <source>
        <dbReference type="Proteomes" id="UP001176940"/>
    </source>
</evidence>
<sequence>MECLCGFSKLHFYLSTHGDAFVVGYYTQISTLADVPGECDGIPACAEPADGHQPRPRYHLGTEAYMDSALFCVQAQCLLLMTTVAMPVFSRRMDGKSSEGMR</sequence>
<accession>A0ABN9MC01</accession>
<proteinExistence type="predicted"/>
<protein>
    <submittedName>
        <fullName evidence="1">Uncharacterized protein</fullName>
    </submittedName>
</protein>
<reference evidence="1" key="1">
    <citation type="submission" date="2023-07" db="EMBL/GenBank/DDBJ databases">
        <authorList>
            <person name="Stuckert A."/>
        </authorList>
    </citation>
    <scope>NUCLEOTIDE SEQUENCE</scope>
</reference>
<dbReference type="EMBL" id="CAUEEQ010059723">
    <property type="protein sequence ID" value="CAJ0964282.1"/>
    <property type="molecule type" value="Genomic_DNA"/>
</dbReference>
<dbReference type="Proteomes" id="UP001176940">
    <property type="component" value="Unassembled WGS sequence"/>
</dbReference>
<name>A0ABN9MC01_9NEOB</name>
<evidence type="ECO:0000313" key="1">
    <source>
        <dbReference type="EMBL" id="CAJ0964282.1"/>
    </source>
</evidence>
<organism evidence="1 2">
    <name type="scientific">Ranitomeya imitator</name>
    <name type="common">mimic poison frog</name>
    <dbReference type="NCBI Taxonomy" id="111125"/>
    <lineage>
        <taxon>Eukaryota</taxon>
        <taxon>Metazoa</taxon>
        <taxon>Chordata</taxon>
        <taxon>Craniata</taxon>
        <taxon>Vertebrata</taxon>
        <taxon>Euteleostomi</taxon>
        <taxon>Amphibia</taxon>
        <taxon>Batrachia</taxon>
        <taxon>Anura</taxon>
        <taxon>Neobatrachia</taxon>
        <taxon>Hyloidea</taxon>
        <taxon>Dendrobatidae</taxon>
        <taxon>Dendrobatinae</taxon>
        <taxon>Ranitomeya</taxon>
    </lineage>
</organism>
<keyword evidence="2" id="KW-1185">Reference proteome</keyword>
<gene>
    <name evidence="1" type="ORF">RIMI_LOCUS19035537</name>
</gene>